<name>A0A1M5VTP3_9FIRM</name>
<dbReference type="InterPro" id="IPR008988">
    <property type="entry name" value="Transcriptional_repressor_C"/>
</dbReference>
<dbReference type="Pfam" id="PF04023">
    <property type="entry name" value="FeoA"/>
    <property type="match status" value="1"/>
</dbReference>
<dbReference type="InterPro" id="IPR052713">
    <property type="entry name" value="FeoA"/>
</dbReference>
<dbReference type="PANTHER" id="PTHR42954:SF2">
    <property type="entry name" value="FE(2+) TRANSPORT PROTEIN A"/>
    <property type="match status" value="1"/>
</dbReference>
<feature type="domain" description="Ferrous iron transporter FeoA-like" evidence="2">
    <location>
        <begin position="2"/>
        <end position="73"/>
    </location>
</feature>
<accession>A0A1M5VTP3</accession>
<evidence type="ECO:0000313" key="3">
    <source>
        <dbReference type="EMBL" id="SHH78558.1"/>
    </source>
</evidence>
<evidence type="ECO:0000256" key="1">
    <source>
        <dbReference type="ARBA" id="ARBA00023004"/>
    </source>
</evidence>
<dbReference type="AlphaFoldDB" id="A0A1M5VTP3"/>
<dbReference type="GO" id="GO:0046914">
    <property type="term" value="F:transition metal ion binding"/>
    <property type="evidence" value="ECO:0007669"/>
    <property type="project" value="InterPro"/>
</dbReference>
<proteinExistence type="predicted"/>
<dbReference type="Proteomes" id="UP000184389">
    <property type="component" value="Unassembled WGS sequence"/>
</dbReference>
<organism evidence="3 4">
    <name type="scientific">Sporanaerobacter acetigenes DSM 13106</name>
    <dbReference type="NCBI Taxonomy" id="1123281"/>
    <lineage>
        <taxon>Bacteria</taxon>
        <taxon>Bacillati</taxon>
        <taxon>Bacillota</taxon>
        <taxon>Tissierellia</taxon>
        <taxon>Tissierellales</taxon>
        <taxon>Sporanaerobacteraceae</taxon>
        <taxon>Sporanaerobacter</taxon>
    </lineage>
</organism>
<dbReference type="PANTHER" id="PTHR42954">
    <property type="entry name" value="FE(2+) TRANSPORT PROTEIN A"/>
    <property type="match status" value="1"/>
</dbReference>
<dbReference type="Gene3D" id="2.30.30.90">
    <property type="match status" value="1"/>
</dbReference>
<keyword evidence="1" id="KW-0408">Iron</keyword>
<gene>
    <name evidence="3" type="ORF">SAMN02745180_01050</name>
</gene>
<evidence type="ECO:0000313" key="4">
    <source>
        <dbReference type="Proteomes" id="UP000184389"/>
    </source>
</evidence>
<dbReference type="OrthoDB" id="9811076at2"/>
<dbReference type="RefSeq" id="WP_072743726.1">
    <property type="nucleotide sequence ID" value="NZ_FQXR01000004.1"/>
</dbReference>
<dbReference type="InterPro" id="IPR007167">
    <property type="entry name" value="Fe-transptr_FeoA-like"/>
</dbReference>
<protein>
    <submittedName>
        <fullName evidence="3">Ferrous iron transport protein A</fullName>
    </submittedName>
</protein>
<dbReference type="SUPFAM" id="SSF50037">
    <property type="entry name" value="C-terminal domain of transcriptional repressors"/>
    <property type="match status" value="1"/>
</dbReference>
<keyword evidence="4" id="KW-1185">Reference proteome</keyword>
<reference evidence="3 4" key="1">
    <citation type="submission" date="2016-11" db="EMBL/GenBank/DDBJ databases">
        <authorList>
            <person name="Jaros S."/>
            <person name="Januszkiewicz K."/>
            <person name="Wedrychowicz H."/>
        </authorList>
    </citation>
    <scope>NUCLEOTIDE SEQUENCE [LARGE SCALE GENOMIC DNA]</scope>
    <source>
        <strain evidence="3 4">DSM 13106</strain>
    </source>
</reference>
<dbReference type="SMART" id="SM00899">
    <property type="entry name" value="FeoA"/>
    <property type="match status" value="1"/>
</dbReference>
<dbReference type="EMBL" id="FQXR01000004">
    <property type="protein sequence ID" value="SHH78558.1"/>
    <property type="molecule type" value="Genomic_DNA"/>
</dbReference>
<evidence type="ECO:0000259" key="2">
    <source>
        <dbReference type="SMART" id="SM00899"/>
    </source>
</evidence>
<dbReference type="STRING" id="1123281.SAMN02745180_01050"/>
<dbReference type="InterPro" id="IPR038157">
    <property type="entry name" value="FeoA_core_dom"/>
</dbReference>
<sequence>MPSLNEMPLGSKIKVKELSKEASVRKRLLEMGVVPGIEVEVVGKAPLGDPIEIIVRGYKLTLRKDEAANIFVE</sequence>